<gene>
    <name evidence="1" type="ORF">CCAM_LOCUS37647</name>
</gene>
<reference evidence="1 2" key="1">
    <citation type="submission" date="2018-04" db="EMBL/GenBank/DDBJ databases">
        <authorList>
            <person name="Vogel A."/>
        </authorList>
    </citation>
    <scope>NUCLEOTIDE SEQUENCE [LARGE SCALE GENOMIC DNA]</scope>
</reference>
<sequence length="188" mass="20155">MSSRRKYFCDRVAALIADRPSPAIIAVDLQPPDAVLRRSSLPSDLRLQRRCLSFASSRRHHRRRVQRRHAEHWTSPPLPASFLAVESSAAAPRHWTSSPLPAPVALPQPVAAAVSFARGPPSASAPPTTVHLVVLPDVASTAGVLPRRRIAAPPVAAHRRRVAAPPLSPASVTVAASSRCPEFISPAD</sequence>
<organism evidence="1 2">
    <name type="scientific">Cuscuta campestris</name>
    <dbReference type="NCBI Taxonomy" id="132261"/>
    <lineage>
        <taxon>Eukaryota</taxon>
        <taxon>Viridiplantae</taxon>
        <taxon>Streptophyta</taxon>
        <taxon>Embryophyta</taxon>
        <taxon>Tracheophyta</taxon>
        <taxon>Spermatophyta</taxon>
        <taxon>Magnoliopsida</taxon>
        <taxon>eudicotyledons</taxon>
        <taxon>Gunneridae</taxon>
        <taxon>Pentapetalae</taxon>
        <taxon>asterids</taxon>
        <taxon>lamiids</taxon>
        <taxon>Solanales</taxon>
        <taxon>Convolvulaceae</taxon>
        <taxon>Cuscuteae</taxon>
        <taxon>Cuscuta</taxon>
        <taxon>Cuscuta subgen. Grammica</taxon>
        <taxon>Cuscuta sect. Cleistogrammica</taxon>
    </lineage>
</organism>
<accession>A0A484N3J6</accession>
<proteinExistence type="predicted"/>
<name>A0A484N3J6_9ASTE</name>
<dbReference type="AlphaFoldDB" id="A0A484N3J6"/>
<evidence type="ECO:0000313" key="2">
    <source>
        <dbReference type="Proteomes" id="UP000595140"/>
    </source>
</evidence>
<protein>
    <submittedName>
        <fullName evidence="1">Uncharacterized protein</fullName>
    </submittedName>
</protein>
<evidence type="ECO:0000313" key="1">
    <source>
        <dbReference type="EMBL" id="VFQ95871.1"/>
    </source>
</evidence>
<keyword evidence="2" id="KW-1185">Reference proteome</keyword>
<dbReference type="EMBL" id="OOIL02005823">
    <property type="protein sequence ID" value="VFQ95871.1"/>
    <property type="molecule type" value="Genomic_DNA"/>
</dbReference>
<dbReference type="Proteomes" id="UP000595140">
    <property type="component" value="Unassembled WGS sequence"/>
</dbReference>